<accession>A0AAV2H8R2</accession>
<dbReference type="GO" id="GO:0019319">
    <property type="term" value="P:hexose biosynthetic process"/>
    <property type="evidence" value="ECO:0007669"/>
    <property type="project" value="TreeGrafter"/>
</dbReference>
<feature type="domain" description="Sulfotransferase" evidence="2">
    <location>
        <begin position="335"/>
        <end position="458"/>
    </location>
</feature>
<dbReference type="SUPFAM" id="SSF52540">
    <property type="entry name" value="P-loop containing nucleoside triphosphate hydrolases"/>
    <property type="match status" value="1"/>
</dbReference>
<dbReference type="InterPro" id="IPR000863">
    <property type="entry name" value="Sulfotransferase_dom"/>
</dbReference>
<gene>
    <name evidence="3" type="ORF">GSLYS_00004215001</name>
</gene>
<proteinExistence type="predicted"/>
<dbReference type="GO" id="GO:0050659">
    <property type="term" value="F:N-acetylgalactosamine 4-sulfate 6-O-sulfotransferase activity"/>
    <property type="evidence" value="ECO:0007669"/>
    <property type="project" value="TreeGrafter"/>
</dbReference>
<dbReference type="Gene3D" id="3.40.50.300">
    <property type="entry name" value="P-loop containing nucleotide triphosphate hydrolases"/>
    <property type="match status" value="1"/>
</dbReference>
<keyword evidence="1" id="KW-1133">Transmembrane helix</keyword>
<comment type="caution">
    <text evidence="3">The sequence shown here is derived from an EMBL/GenBank/DDBJ whole genome shotgun (WGS) entry which is preliminary data.</text>
</comment>
<dbReference type="AlphaFoldDB" id="A0AAV2H8R2"/>
<protein>
    <recommendedName>
        <fullName evidence="2">Sulfotransferase domain-containing protein</fullName>
    </recommendedName>
</protein>
<keyword evidence="1" id="KW-0812">Transmembrane</keyword>
<name>A0AAV2H8R2_LYMST</name>
<dbReference type="InterPro" id="IPR027417">
    <property type="entry name" value="P-loop_NTPase"/>
</dbReference>
<feature type="transmembrane region" description="Helical" evidence="1">
    <location>
        <begin position="27"/>
        <end position="49"/>
    </location>
</feature>
<dbReference type="InterPro" id="IPR052654">
    <property type="entry name" value="CS_Sulfotransferase"/>
</dbReference>
<keyword evidence="1" id="KW-0472">Membrane</keyword>
<dbReference type="Proteomes" id="UP001497497">
    <property type="component" value="Unassembled WGS sequence"/>
</dbReference>
<evidence type="ECO:0000256" key="1">
    <source>
        <dbReference type="SAM" id="Phobius"/>
    </source>
</evidence>
<evidence type="ECO:0000313" key="3">
    <source>
        <dbReference type="EMBL" id="CAL1530082.1"/>
    </source>
</evidence>
<dbReference type="PANTHER" id="PTHR15723:SF0">
    <property type="entry name" value="CARBOHYDRATE SULFOTRANSFERASE 15"/>
    <property type="match status" value="1"/>
</dbReference>
<organism evidence="3 4">
    <name type="scientific">Lymnaea stagnalis</name>
    <name type="common">Great pond snail</name>
    <name type="synonym">Helix stagnalis</name>
    <dbReference type="NCBI Taxonomy" id="6523"/>
    <lineage>
        <taxon>Eukaryota</taxon>
        <taxon>Metazoa</taxon>
        <taxon>Spiralia</taxon>
        <taxon>Lophotrochozoa</taxon>
        <taxon>Mollusca</taxon>
        <taxon>Gastropoda</taxon>
        <taxon>Heterobranchia</taxon>
        <taxon>Euthyneura</taxon>
        <taxon>Panpulmonata</taxon>
        <taxon>Hygrophila</taxon>
        <taxon>Lymnaeoidea</taxon>
        <taxon>Lymnaeidae</taxon>
        <taxon>Lymnaea</taxon>
    </lineage>
</organism>
<keyword evidence="4" id="KW-1185">Reference proteome</keyword>
<evidence type="ECO:0000259" key="2">
    <source>
        <dbReference type="Pfam" id="PF00685"/>
    </source>
</evidence>
<sequence>MTFGHAKTSKPQWVRIFPIMFQVSRHLHLSFCIVSVIAVVLVSVFLLTINKQASVPYTNGFSGQMSASLGSALRGSVDFSSTSMVSNGHGYLSKSLVEVNDVGAVKNASLYGLEIPALPVANLSCAARRLPPAVPVRCDPSLLISETLRMPPFKFLPEFKNPCWREMIRTPLEDLYKTNKFALTSWTYEKAFAKMRDHWTKSRTRPKYRLRCLPYFLLAGQPKCGSTDFYERIITHPDIVTPPSKESHWWGKNRYGWCLNSTESIPLSDYIDLYDSAAVHIESGGEGVRKKKYYRKITSDASVSTLWSNDEWWKSSENCGLLEPRFTNAQYVHAILPQAKIIVIVRNPTERLYSDFLYFHRSSKSPEDFAKAVTEAIETLNSCISSTGLRACVYNSSVASSSKVRLRIGLYHVYLQEWLSLFPGSQVHVVRLEDYASLPLTTIKHVHRFLGLRVLSEQEDMGVIEKPRLNTRRQSDRQLGGMLPKTQQLLDAFYRPYNVALAKLLNDDRFLWEDDRPAPQS</sequence>
<reference evidence="3 4" key="1">
    <citation type="submission" date="2024-04" db="EMBL/GenBank/DDBJ databases">
        <authorList>
            <consortium name="Genoscope - CEA"/>
            <person name="William W."/>
        </authorList>
    </citation>
    <scope>NUCLEOTIDE SEQUENCE [LARGE SCALE GENOMIC DNA]</scope>
</reference>
<evidence type="ECO:0000313" key="4">
    <source>
        <dbReference type="Proteomes" id="UP001497497"/>
    </source>
</evidence>
<dbReference type="PANTHER" id="PTHR15723">
    <property type="entry name" value="CARBOHYDRATE SULFOTRANSFERASE 15"/>
    <property type="match status" value="1"/>
</dbReference>
<dbReference type="EMBL" id="CAXITT010000061">
    <property type="protein sequence ID" value="CAL1530082.1"/>
    <property type="molecule type" value="Genomic_DNA"/>
</dbReference>
<dbReference type="Pfam" id="PF00685">
    <property type="entry name" value="Sulfotransfer_1"/>
    <property type="match status" value="1"/>
</dbReference>